<keyword evidence="3" id="KW-1185">Reference proteome</keyword>
<sequence>MNKNSMIHLLTSTDSLKKYDWNSYIIKVISLYILLIKNSFLIYCLSNDKINALF</sequence>
<organism evidence="2 3">
    <name type="scientific">Acinetobacter variabilis</name>
    <dbReference type="NCBI Taxonomy" id="70346"/>
    <lineage>
        <taxon>Bacteria</taxon>
        <taxon>Pseudomonadati</taxon>
        <taxon>Pseudomonadota</taxon>
        <taxon>Gammaproteobacteria</taxon>
        <taxon>Moraxellales</taxon>
        <taxon>Moraxellaceae</taxon>
        <taxon>Acinetobacter</taxon>
    </lineage>
</organism>
<evidence type="ECO:0000313" key="3">
    <source>
        <dbReference type="Proteomes" id="UP000013070"/>
    </source>
</evidence>
<dbReference type="HOGENOM" id="CLU_3039460_0_0_6"/>
<dbReference type="Proteomes" id="UP000013070">
    <property type="component" value="Unassembled WGS sequence"/>
</dbReference>
<keyword evidence="1" id="KW-0812">Transmembrane</keyword>
<protein>
    <submittedName>
        <fullName evidence="2">Uncharacterized protein</fullName>
    </submittedName>
</protein>
<reference evidence="2 3" key="1">
    <citation type="submission" date="2013-02" db="EMBL/GenBank/DDBJ databases">
        <title>The Genome Sequence of Acinetobacter sp. NIPH 899.</title>
        <authorList>
            <consortium name="The Broad Institute Genome Sequencing Platform"/>
            <consortium name="The Broad Institute Genome Sequencing Center for Infectious Disease"/>
            <person name="Cerqueira G."/>
            <person name="Feldgarden M."/>
            <person name="Courvalin P."/>
            <person name="Perichon B."/>
            <person name="Grillot-Courvalin C."/>
            <person name="Clermont D."/>
            <person name="Rocha E."/>
            <person name="Yoon E.-J."/>
            <person name="Nemec A."/>
            <person name="Walker B."/>
            <person name="Young S.K."/>
            <person name="Zeng Q."/>
            <person name="Gargeya S."/>
            <person name="Fitzgerald M."/>
            <person name="Haas B."/>
            <person name="Abouelleil A."/>
            <person name="Alvarado L."/>
            <person name="Arachchi H.M."/>
            <person name="Berlin A.M."/>
            <person name="Chapman S.B."/>
            <person name="Dewar J."/>
            <person name="Goldberg J."/>
            <person name="Griggs A."/>
            <person name="Gujja S."/>
            <person name="Hansen M."/>
            <person name="Howarth C."/>
            <person name="Imamovic A."/>
            <person name="Larimer J."/>
            <person name="McCowan C."/>
            <person name="Murphy C."/>
            <person name="Neiman D."/>
            <person name="Pearson M."/>
            <person name="Priest M."/>
            <person name="Roberts A."/>
            <person name="Saif S."/>
            <person name="Shea T."/>
            <person name="Sisk P."/>
            <person name="Sykes S."/>
            <person name="Wortman J."/>
            <person name="Nusbaum C."/>
            <person name="Birren B."/>
        </authorList>
    </citation>
    <scope>NUCLEOTIDE SEQUENCE [LARGE SCALE GENOMIC DNA]</scope>
    <source>
        <strain evidence="2 3">NIPH 899</strain>
    </source>
</reference>
<dbReference type="EMBL" id="APPE01000077">
    <property type="protein sequence ID" value="ENU97869.1"/>
    <property type="molecule type" value="Genomic_DNA"/>
</dbReference>
<keyword evidence="1" id="KW-0472">Membrane</keyword>
<accession>N8WSI6</accession>
<evidence type="ECO:0000256" key="1">
    <source>
        <dbReference type="SAM" id="Phobius"/>
    </source>
</evidence>
<name>N8WSI6_9GAMM</name>
<evidence type="ECO:0000313" key="2">
    <source>
        <dbReference type="EMBL" id="ENU97869.1"/>
    </source>
</evidence>
<gene>
    <name evidence="2" type="ORF">F969_03246</name>
</gene>
<comment type="caution">
    <text evidence="2">The sequence shown here is derived from an EMBL/GenBank/DDBJ whole genome shotgun (WGS) entry which is preliminary data.</text>
</comment>
<keyword evidence="1" id="KW-1133">Transmembrane helix</keyword>
<proteinExistence type="predicted"/>
<feature type="transmembrane region" description="Helical" evidence="1">
    <location>
        <begin position="24"/>
        <end position="45"/>
    </location>
</feature>
<dbReference type="AlphaFoldDB" id="N8WSI6"/>